<evidence type="ECO:0000313" key="2">
    <source>
        <dbReference type="Proteomes" id="UP001321486"/>
    </source>
</evidence>
<gene>
    <name evidence="1" type="ORF">GCM10025867_22840</name>
</gene>
<dbReference type="Proteomes" id="UP001321486">
    <property type="component" value="Chromosome"/>
</dbReference>
<name>A0ABM8GNQ2_9MICO</name>
<reference evidence="2" key="1">
    <citation type="journal article" date="2019" name="Int. J. Syst. Evol. Microbiol.">
        <title>The Global Catalogue of Microorganisms (GCM) 10K type strain sequencing project: providing services to taxonomists for standard genome sequencing and annotation.</title>
        <authorList>
            <consortium name="The Broad Institute Genomics Platform"/>
            <consortium name="The Broad Institute Genome Sequencing Center for Infectious Disease"/>
            <person name="Wu L."/>
            <person name="Ma J."/>
        </authorList>
    </citation>
    <scope>NUCLEOTIDE SEQUENCE [LARGE SCALE GENOMIC DNA]</scope>
    <source>
        <strain evidence="2">NBRC 108728</strain>
    </source>
</reference>
<protein>
    <submittedName>
        <fullName evidence="1">Uncharacterized protein</fullName>
    </submittedName>
</protein>
<keyword evidence="2" id="KW-1185">Reference proteome</keyword>
<dbReference type="EMBL" id="AP027732">
    <property type="protein sequence ID" value="BDZ50043.1"/>
    <property type="molecule type" value="Genomic_DNA"/>
</dbReference>
<organism evidence="1 2">
    <name type="scientific">Frondihabitans sucicola</name>
    <dbReference type="NCBI Taxonomy" id="1268041"/>
    <lineage>
        <taxon>Bacteria</taxon>
        <taxon>Bacillati</taxon>
        <taxon>Actinomycetota</taxon>
        <taxon>Actinomycetes</taxon>
        <taxon>Micrococcales</taxon>
        <taxon>Microbacteriaceae</taxon>
        <taxon>Frondihabitans</taxon>
    </lineage>
</organism>
<accession>A0ABM8GNQ2</accession>
<proteinExistence type="predicted"/>
<evidence type="ECO:0000313" key="1">
    <source>
        <dbReference type="EMBL" id="BDZ50043.1"/>
    </source>
</evidence>
<sequence>MVAERATTVVGVPVRKPAFASVEELVAAAPATPLPLYTVTLTSPGFTLLGAAADDDSVF</sequence>